<dbReference type="PANTHER" id="PTHR43280:SF2">
    <property type="entry name" value="HTH-TYPE TRANSCRIPTIONAL REGULATOR EXSA"/>
    <property type="match status" value="1"/>
</dbReference>
<keyword evidence="1" id="KW-0805">Transcription regulation</keyword>
<dbReference type="Pfam" id="PF12833">
    <property type="entry name" value="HTH_18"/>
    <property type="match status" value="1"/>
</dbReference>
<dbReference type="PROSITE" id="PS01124">
    <property type="entry name" value="HTH_ARAC_FAMILY_2"/>
    <property type="match status" value="1"/>
</dbReference>
<gene>
    <name evidence="5" type="primary">rhaS_9</name>
    <name evidence="5" type="ORF">NCTC11179_02384</name>
</gene>
<evidence type="ECO:0000313" key="5">
    <source>
        <dbReference type="EMBL" id="STZ68902.1"/>
    </source>
</evidence>
<protein>
    <submittedName>
        <fullName evidence="5">L-rhamnose operon regulatory protein rhaS</fullName>
    </submittedName>
</protein>
<dbReference type="SUPFAM" id="SSF46689">
    <property type="entry name" value="Homeodomain-like"/>
    <property type="match status" value="2"/>
</dbReference>
<name>A0A378U3J3_MYROD</name>
<evidence type="ECO:0000256" key="3">
    <source>
        <dbReference type="ARBA" id="ARBA00023163"/>
    </source>
</evidence>
<dbReference type="InterPro" id="IPR018060">
    <property type="entry name" value="HTH_AraC"/>
</dbReference>
<dbReference type="Gene3D" id="1.10.10.60">
    <property type="entry name" value="Homeodomain-like"/>
    <property type="match status" value="2"/>
</dbReference>
<dbReference type="AlphaFoldDB" id="A0A378U3J3"/>
<dbReference type="PANTHER" id="PTHR43280">
    <property type="entry name" value="ARAC-FAMILY TRANSCRIPTIONAL REGULATOR"/>
    <property type="match status" value="1"/>
</dbReference>
<dbReference type="InterPro" id="IPR014710">
    <property type="entry name" value="RmlC-like_jellyroll"/>
</dbReference>
<dbReference type="EMBL" id="UGQL01000002">
    <property type="protein sequence ID" value="STZ68902.1"/>
    <property type="molecule type" value="Genomic_DNA"/>
</dbReference>
<evidence type="ECO:0000259" key="4">
    <source>
        <dbReference type="PROSITE" id="PS01124"/>
    </source>
</evidence>
<keyword evidence="6" id="KW-1185">Reference proteome</keyword>
<feature type="domain" description="HTH araC/xylS-type" evidence="4">
    <location>
        <begin position="191"/>
        <end position="291"/>
    </location>
</feature>
<dbReference type="InterPro" id="IPR009057">
    <property type="entry name" value="Homeodomain-like_sf"/>
</dbReference>
<dbReference type="SUPFAM" id="SSF51215">
    <property type="entry name" value="Regulatory protein AraC"/>
    <property type="match status" value="1"/>
</dbReference>
<sequence length="299" mass="34920">MMRFIRYKSSVFRYLCSMAKENMYQALEVYYEKVEVCPLRDRQFNFFELVYVISGKGSHAVNGNRISYKVGDLFLITPQDCHEFDLEGMCEFMVIRFGESYVKEYQWKSIDHIECLLYYASHLSASVLVHEEDKRLVTQLMHTLQEVLKVELMYNEDLIRPIVNAILVIAARNIARIQLKPMGVTTDAKIVQILSYIQEHIREPEQLKVAVVAAHFGLSETYLGSYFRKQAGESFQAYISAYKIRLIEHRLLFSEMRINEIVHEFGFADESHCNKFFKRHKGMSMSAFRKANVAVTKIA</sequence>
<proteinExistence type="predicted"/>
<dbReference type="Gene3D" id="2.60.120.10">
    <property type="entry name" value="Jelly Rolls"/>
    <property type="match status" value="1"/>
</dbReference>
<evidence type="ECO:0000256" key="2">
    <source>
        <dbReference type="ARBA" id="ARBA00023125"/>
    </source>
</evidence>
<dbReference type="SMART" id="SM00342">
    <property type="entry name" value="HTH_ARAC"/>
    <property type="match status" value="1"/>
</dbReference>
<dbReference type="GO" id="GO:0043565">
    <property type="term" value="F:sequence-specific DNA binding"/>
    <property type="evidence" value="ECO:0007669"/>
    <property type="project" value="InterPro"/>
</dbReference>
<dbReference type="InterPro" id="IPR003313">
    <property type="entry name" value="AraC-bd"/>
</dbReference>
<reference evidence="5 6" key="1">
    <citation type="submission" date="2018-06" db="EMBL/GenBank/DDBJ databases">
        <authorList>
            <consortium name="Pathogen Informatics"/>
            <person name="Doyle S."/>
        </authorList>
    </citation>
    <scope>NUCLEOTIDE SEQUENCE [LARGE SCALE GENOMIC DNA]</scope>
    <source>
        <strain evidence="5 6">NCTC11179</strain>
    </source>
</reference>
<organism evidence="5 6">
    <name type="scientific">Myroides odoratus</name>
    <name type="common">Flavobacterium odoratum</name>
    <dbReference type="NCBI Taxonomy" id="256"/>
    <lineage>
        <taxon>Bacteria</taxon>
        <taxon>Pseudomonadati</taxon>
        <taxon>Bacteroidota</taxon>
        <taxon>Flavobacteriia</taxon>
        <taxon>Flavobacteriales</taxon>
        <taxon>Flavobacteriaceae</taxon>
        <taxon>Myroides</taxon>
    </lineage>
</organism>
<accession>A0A378U3J3</accession>
<dbReference type="InterPro" id="IPR037923">
    <property type="entry name" value="HTH-like"/>
</dbReference>
<dbReference type="Proteomes" id="UP000255024">
    <property type="component" value="Unassembled WGS sequence"/>
</dbReference>
<keyword evidence="2" id="KW-0238">DNA-binding</keyword>
<evidence type="ECO:0000313" key="6">
    <source>
        <dbReference type="Proteomes" id="UP000255024"/>
    </source>
</evidence>
<dbReference type="GO" id="GO:0003700">
    <property type="term" value="F:DNA-binding transcription factor activity"/>
    <property type="evidence" value="ECO:0007669"/>
    <property type="project" value="InterPro"/>
</dbReference>
<keyword evidence="3" id="KW-0804">Transcription</keyword>
<dbReference type="Pfam" id="PF02311">
    <property type="entry name" value="AraC_binding"/>
    <property type="match status" value="1"/>
</dbReference>
<evidence type="ECO:0000256" key="1">
    <source>
        <dbReference type="ARBA" id="ARBA00023015"/>
    </source>
</evidence>